<dbReference type="EMBL" id="GBXM01019267">
    <property type="protein sequence ID" value="JAH89310.1"/>
    <property type="molecule type" value="Transcribed_RNA"/>
</dbReference>
<sequence>MSMLQKHHFCCNGKALRSSTFAALPASIGSEAERGDWCVAEG</sequence>
<evidence type="ECO:0000313" key="1">
    <source>
        <dbReference type="EMBL" id="JAH89310.1"/>
    </source>
</evidence>
<name>A0A0E9WID0_ANGAN</name>
<proteinExistence type="predicted"/>
<protein>
    <submittedName>
        <fullName evidence="1">Uncharacterized protein</fullName>
    </submittedName>
</protein>
<reference evidence="1" key="2">
    <citation type="journal article" date="2015" name="Fish Shellfish Immunol.">
        <title>Early steps in the European eel (Anguilla anguilla)-Vibrio vulnificus interaction in the gills: Role of the RtxA13 toxin.</title>
        <authorList>
            <person name="Callol A."/>
            <person name="Pajuelo D."/>
            <person name="Ebbesson L."/>
            <person name="Teles M."/>
            <person name="MacKenzie S."/>
            <person name="Amaro C."/>
        </authorList>
    </citation>
    <scope>NUCLEOTIDE SEQUENCE</scope>
</reference>
<organism evidence="1">
    <name type="scientific">Anguilla anguilla</name>
    <name type="common">European freshwater eel</name>
    <name type="synonym">Muraena anguilla</name>
    <dbReference type="NCBI Taxonomy" id="7936"/>
    <lineage>
        <taxon>Eukaryota</taxon>
        <taxon>Metazoa</taxon>
        <taxon>Chordata</taxon>
        <taxon>Craniata</taxon>
        <taxon>Vertebrata</taxon>
        <taxon>Euteleostomi</taxon>
        <taxon>Actinopterygii</taxon>
        <taxon>Neopterygii</taxon>
        <taxon>Teleostei</taxon>
        <taxon>Anguilliformes</taxon>
        <taxon>Anguillidae</taxon>
        <taxon>Anguilla</taxon>
    </lineage>
</organism>
<dbReference type="AlphaFoldDB" id="A0A0E9WID0"/>
<reference evidence="1" key="1">
    <citation type="submission" date="2014-11" db="EMBL/GenBank/DDBJ databases">
        <authorList>
            <person name="Amaro Gonzalez C."/>
        </authorList>
    </citation>
    <scope>NUCLEOTIDE SEQUENCE</scope>
</reference>
<accession>A0A0E9WID0</accession>